<feature type="compositionally biased region" description="Basic and acidic residues" evidence="1">
    <location>
        <begin position="189"/>
        <end position="200"/>
    </location>
</feature>
<evidence type="ECO:0000256" key="2">
    <source>
        <dbReference type="SAM" id="Phobius"/>
    </source>
</evidence>
<evidence type="ECO:0000256" key="1">
    <source>
        <dbReference type="SAM" id="MobiDB-lite"/>
    </source>
</evidence>
<feature type="domain" description="Zinc finger/thioredoxin putative" evidence="3">
    <location>
        <begin position="1"/>
        <end position="35"/>
    </location>
</feature>
<evidence type="ECO:0000313" key="4">
    <source>
        <dbReference type="EMBL" id="SFE31652.1"/>
    </source>
</evidence>
<keyword evidence="2" id="KW-0812">Transmembrane</keyword>
<feature type="region of interest" description="Disordered" evidence="1">
    <location>
        <begin position="37"/>
        <end position="232"/>
    </location>
</feature>
<dbReference type="EMBL" id="FOMS01000008">
    <property type="protein sequence ID" value="SFE31652.1"/>
    <property type="molecule type" value="Genomic_DNA"/>
</dbReference>
<dbReference type="Pfam" id="PF13717">
    <property type="entry name" value="Zn_ribbon_4"/>
    <property type="match status" value="1"/>
</dbReference>
<keyword evidence="5" id="KW-1185">Reference proteome</keyword>
<organism evidence="4 5">
    <name type="scientific">Roseivivax sediminis</name>
    <dbReference type="NCBI Taxonomy" id="936889"/>
    <lineage>
        <taxon>Bacteria</taxon>
        <taxon>Pseudomonadati</taxon>
        <taxon>Pseudomonadota</taxon>
        <taxon>Alphaproteobacteria</taxon>
        <taxon>Rhodobacterales</taxon>
        <taxon>Roseobacteraceae</taxon>
        <taxon>Roseivivax</taxon>
    </lineage>
</organism>
<evidence type="ECO:0000259" key="3">
    <source>
        <dbReference type="Pfam" id="PF13717"/>
    </source>
</evidence>
<feature type="compositionally biased region" description="Basic and acidic residues" evidence="1">
    <location>
        <begin position="96"/>
        <end position="120"/>
    </location>
</feature>
<evidence type="ECO:0000313" key="5">
    <source>
        <dbReference type="Proteomes" id="UP000325289"/>
    </source>
</evidence>
<feature type="compositionally biased region" description="Low complexity" evidence="1">
    <location>
        <begin position="50"/>
        <end position="61"/>
    </location>
</feature>
<dbReference type="AlphaFoldDB" id="A0A1I1ZJ60"/>
<dbReference type="Proteomes" id="UP000325289">
    <property type="component" value="Unassembled WGS sequence"/>
</dbReference>
<keyword evidence="2" id="KW-1133">Transmembrane helix</keyword>
<feature type="transmembrane region" description="Helical" evidence="2">
    <location>
        <begin position="235"/>
        <end position="257"/>
    </location>
</feature>
<proteinExistence type="predicted"/>
<name>A0A1I1ZJ60_9RHOB</name>
<sequence>MRLICPNCEAQYEVPVEVIPTGGREVQCSDCGHTWYQRHPGDPAPESAGDAAPQTDSDAAPTPDPEAERDEPAADAPSEPETLPDATETPPHPARRRELDPEVADVLRQEAEFEARHRAAEAGVIETQTEFGLDDPPEDESTRRARQARERMTRMRAEPTDAAERARRAAASTGAVGPARYDDPGTPAPDREGASRRDLLPDVDEINQTLRSSEDRRPVETTQGRAPQADDAGGGFGRGFVSVLLLGAALIALYAFAPRIADAVPALADPLAAYAAALDAARLWLDSQVTSVLVWLDTLGAGAGSAEG</sequence>
<dbReference type="InterPro" id="IPR011723">
    <property type="entry name" value="Znf/thioredoxin_put"/>
</dbReference>
<dbReference type="NCBIfam" id="TIGR02098">
    <property type="entry name" value="MJ0042_CXXC"/>
    <property type="match status" value="1"/>
</dbReference>
<dbReference type="RefSeq" id="WP_149756508.1">
    <property type="nucleotide sequence ID" value="NZ_FOMS01000008.1"/>
</dbReference>
<accession>A0A1I1ZJ60</accession>
<gene>
    <name evidence="4" type="ORF">SAMN04515678_108160</name>
</gene>
<feature type="compositionally biased region" description="Basic and acidic residues" evidence="1">
    <location>
        <begin position="140"/>
        <end position="167"/>
    </location>
</feature>
<reference evidence="4 5" key="1">
    <citation type="submission" date="2016-10" db="EMBL/GenBank/DDBJ databases">
        <authorList>
            <person name="Varghese N."/>
            <person name="Submissions S."/>
        </authorList>
    </citation>
    <scope>NUCLEOTIDE SEQUENCE [LARGE SCALE GENOMIC DNA]</scope>
    <source>
        <strain evidence="5">YIM D21,KCTC 23444,ACCC 10710</strain>
    </source>
</reference>
<protein>
    <submittedName>
        <fullName evidence="4">MJ0042 family finger-like domain-containing protein</fullName>
    </submittedName>
</protein>
<dbReference type="OrthoDB" id="7159357at2"/>
<keyword evidence="2" id="KW-0472">Membrane</keyword>